<feature type="region of interest" description="Disordered" evidence="1">
    <location>
        <begin position="33"/>
        <end position="62"/>
    </location>
</feature>
<evidence type="ECO:0000313" key="3">
    <source>
        <dbReference type="Proteomes" id="UP000828251"/>
    </source>
</evidence>
<dbReference type="OrthoDB" id="7684827at2759"/>
<proteinExistence type="predicted"/>
<dbReference type="EMBL" id="JAIQCV010000002">
    <property type="protein sequence ID" value="KAH1121572.1"/>
    <property type="molecule type" value="Genomic_DNA"/>
</dbReference>
<dbReference type="AlphaFoldDB" id="A0A9D3WCJ4"/>
<dbReference type="Proteomes" id="UP000828251">
    <property type="component" value="Unassembled WGS sequence"/>
</dbReference>
<evidence type="ECO:0000256" key="1">
    <source>
        <dbReference type="SAM" id="MobiDB-lite"/>
    </source>
</evidence>
<gene>
    <name evidence="2" type="ORF">J1N35_004732</name>
</gene>
<sequence>MLRIKKLNNPKIDASLYEGGGYESCAMDGLIPKKGTSKLGPDRISTHSNGQGLGGKDGGGRSDTVDFSLEDLTIEREHQFESKPLVNEDKQVSEDEIKKALFDMAPLKASGSDGFHALFFQSQ</sequence>
<keyword evidence="3" id="KW-1185">Reference proteome</keyword>
<evidence type="ECO:0000313" key="2">
    <source>
        <dbReference type="EMBL" id="KAH1121572.1"/>
    </source>
</evidence>
<comment type="caution">
    <text evidence="2">The sequence shown here is derived from an EMBL/GenBank/DDBJ whole genome shotgun (WGS) entry which is preliminary data.</text>
</comment>
<name>A0A9D3WCJ4_9ROSI</name>
<organism evidence="2 3">
    <name type="scientific">Gossypium stocksii</name>
    <dbReference type="NCBI Taxonomy" id="47602"/>
    <lineage>
        <taxon>Eukaryota</taxon>
        <taxon>Viridiplantae</taxon>
        <taxon>Streptophyta</taxon>
        <taxon>Embryophyta</taxon>
        <taxon>Tracheophyta</taxon>
        <taxon>Spermatophyta</taxon>
        <taxon>Magnoliopsida</taxon>
        <taxon>eudicotyledons</taxon>
        <taxon>Gunneridae</taxon>
        <taxon>Pentapetalae</taxon>
        <taxon>rosids</taxon>
        <taxon>malvids</taxon>
        <taxon>Malvales</taxon>
        <taxon>Malvaceae</taxon>
        <taxon>Malvoideae</taxon>
        <taxon>Gossypium</taxon>
    </lineage>
</organism>
<protein>
    <submittedName>
        <fullName evidence="2">Uncharacterized protein</fullName>
    </submittedName>
</protein>
<accession>A0A9D3WCJ4</accession>
<reference evidence="2 3" key="1">
    <citation type="journal article" date="2021" name="Plant Biotechnol. J.">
        <title>Multi-omics assisted identification of the key and species-specific regulatory components of drought-tolerant mechanisms in Gossypium stocksii.</title>
        <authorList>
            <person name="Yu D."/>
            <person name="Ke L."/>
            <person name="Zhang D."/>
            <person name="Wu Y."/>
            <person name="Sun Y."/>
            <person name="Mei J."/>
            <person name="Sun J."/>
            <person name="Sun Y."/>
        </authorList>
    </citation>
    <scope>NUCLEOTIDE SEQUENCE [LARGE SCALE GENOMIC DNA]</scope>
    <source>
        <strain evidence="3">cv. E1</strain>
        <tissue evidence="2">Leaf</tissue>
    </source>
</reference>